<organism evidence="1 2">
    <name type="scientific">Kouleothrix aurantiaca</name>
    <dbReference type="NCBI Taxonomy" id="186479"/>
    <lineage>
        <taxon>Bacteria</taxon>
        <taxon>Bacillati</taxon>
        <taxon>Chloroflexota</taxon>
        <taxon>Chloroflexia</taxon>
        <taxon>Chloroflexales</taxon>
        <taxon>Roseiflexineae</taxon>
        <taxon>Roseiflexaceae</taxon>
        <taxon>Kouleothrix</taxon>
    </lineage>
</organism>
<dbReference type="EMBL" id="LJCR01000022">
    <property type="protein sequence ID" value="KPV54696.1"/>
    <property type="molecule type" value="Genomic_DNA"/>
</dbReference>
<proteinExistence type="predicted"/>
<dbReference type="AlphaFoldDB" id="A0A0P9HIM9"/>
<dbReference type="Proteomes" id="UP000050509">
    <property type="component" value="Unassembled WGS sequence"/>
</dbReference>
<gene>
    <name evidence="1" type="ORF">SE17_02055</name>
</gene>
<sequence length="59" mass="6592">MRVMPEVWLGQVLRMRRRIRNNWLHTGSRDRQVGAVVDGGGSGQSLDGMIVNSACELPK</sequence>
<evidence type="ECO:0000313" key="1">
    <source>
        <dbReference type="EMBL" id="KPV54696.1"/>
    </source>
</evidence>
<protein>
    <submittedName>
        <fullName evidence="1">Uncharacterized protein</fullName>
    </submittedName>
</protein>
<keyword evidence="2" id="KW-1185">Reference proteome</keyword>
<comment type="caution">
    <text evidence="1">The sequence shown here is derived from an EMBL/GenBank/DDBJ whole genome shotgun (WGS) entry which is preliminary data.</text>
</comment>
<accession>A0A0P9HIM9</accession>
<evidence type="ECO:0000313" key="2">
    <source>
        <dbReference type="Proteomes" id="UP000050509"/>
    </source>
</evidence>
<reference evidence="1 2" key="1">
    <citation type="submission" date="2015-09" db="EMBL/GenBank/DDBJ databases">
        <title>Draft genome sequence of Kouleothrix aurantiaca JCM 19913.</title>
        <authorList>
            <person name="Hemp J."/>
        </authorList>
    </citation>
    <scope>NUCLEOTIDE SEQUENCE [LARGE SCALE GENOMIC DNA]</scope>
    <source>
        <strain evidence="1 2">COM-B</strain>
    </source>
</reference>
<name>A0A0P9HIM9_9CHLR</name>